<evidence type="ECO:0000313" key="3">
    <source>
        <dbReference type="Proteomes" id="UP001153269"/>
    </source>
</evidence>
<feature type="region of interest" description="Disordered" evidence="1">
    <location>
        <begin position="142"/>
        <end position="192"/>
    </location>
</feature>
<feature type="compositionally biased region" description="Low complexity" evidence="1">
    <location>
        <begin position="147"/>
        <end position="161"/>
    </location>
</feature>
<protein>
    <submittedName>
        <fullName evidence="2">Uncharacterized protein</fullName>
    </submittedName>
</protein>
<evidence type="ECO:0000313" key="2">
    <source>
        <dbReference type="EMBL" id="CAB1418996.1"/>
    </source>
</evidence>
<organism evidence="2 3">
    <name type="scientific">Pleuronectes platessa</name>
    <name type="common">European plaice</name>
    <dbReference type="NCBI Taxonomy" id="8262"/>
    <lineage>
        <taxon>Eukaryota</taxon>
        <taxon>Metazoa</taxon>
        <taxon>Chordata</taxon>
        <taxon>Craniata</taxon>
        <taxon>Vertebrata</taxon>
        <taxon>Euteleostomi</taxon>
        <taxon>Actinopterygii</taxon>
        <taxon>Neopterygii</taxon>
        <taxon>Teleostei</taxon>
        <taxon>Neoteleostei</taxon>
        <taxon>Acanthomorphata</taxon>
        <taxon>Carangaria</taxon>
        <taxon>Pleuronectiformes</taxon>
        <taxon>Pleuronectoidei</taxon>
        <taxon>Pleuronectidae</taxon>
        <taxon>Pleuronectes</taxon>
    </lineage>
</organism>
<dbReference type="EMBL" id="CADEAL010000358">
    <property type="protein sequence ID" value="CAB1418996.1"/>
    <property type="molecule type" value="Genomic_DNA"/>
</dbReference>
<evidence type="ECO:0000256" key="1">
    <source>
        <dbReference type="SAM" id="MobiDB-lite"/>
    </source>
</evidence>
<reference evidence="2" key="1">
    <citation type="submission" date="2020-03" db="EMBL/GenBank/DDBJ databases">
        <authorList>
            <person name="Weist P."/>
        </authorList>
    </citation>
    <scope>NUCLEOTIDE SEQUENCE</scope>
</reference>
<sequence>MLEAAPRGAHGGGTAQEEGGRALQTFTRAVSQLNGAPALQLRKTSNAPEVLTSPSRTESRSPAAQGGDAARGGGGIFSGLGRQQQEEQQQQQQQQCGAVRVKPTTPGCDARGEERMERERWHRTVEENGLPWRLTPICHSSSITEHPAAPRSRLRLQPPQRQTHRSHARRDRGGGGEVCDPDVEEGGGLGKLTTPASDHAHCRLCISTRLM</sequence>
<feature type="compositionally biased region" description="Low complexity" evidence="1">
    <location>
        <begin position="79"/>
        <end position="95"/>
    </location>
</feature>
<gene>
    <name evidence="2" type="ORF">PLEPLA_LOCUS6824</name>
</gene>
<feature type="compositionally biased region" description="Basic and acidic residues" evidence="1">
    <location>
        <begin position="110"/>
        <end position="121"/>
    </location>
</feature>
<accession>A0A9N7YAT9</accession>
<feature type="region of interest" description="Disordered" evidence="1">
    <location>
        <begin position="1"/>
        <end position="121"/>
    </location>
</feature>
<dbReference type="Proteomes" id="UP001153269">
    <property type="component" value="Unassembled WGS sequence"/>
</dbReference>
<proteinExistence type="predicted"/>
<feature type="compositionally biased region" description="Polar residues" evidence="1">
    <location>
        <begin position="24"/>
        <end position="34"/>
    </location>
</feature>
<name>A0A9N7YAT9_PLEPL</name>
<feature type="compositionally biased region" description="Gly residues" evidence="1">
    <location>
        <begin position="69"/>
        <end position="78"/>
    </location>
</feature>
<dbReference type="AlphaFoldDB" id="A0A9N7YAT9"/>
<comment type="caution">
    <text evidence="2">The sequence shown here is derived from an EMBL/GenBank/DDBJ whole genome shotgun (WGS) entry which is preliminary data.</text>
</comment>
<feature type="compositionally biased region" description="Polar residues" evidence="1">
    <location>
        <begin position="42"/>
        <end position="62"/>
    </location>
</feature>
<keyword evidence="3" id="KW-1185">Reference proteome</keyword>